<dbReference type="InterPro" id="IPR009671">
    <property type="entry name" value="RraB_dom"/>
</dbReference>
<dbReference type="Proteomes" id="UP000276282">
    <property type="component" value="Unassembled WGS sequence"/>
</dbReference>
<gene>
    <name evidence="3" type="ORF">BC962_3204</name>
</gene>
<reference evidence="3 4" key="1">
    <citation type="submission" date="2018-10" db="EMBL/GenBank/DDBJ databases">
        <title>Genomic Encyclopedia of Archaeal and Bacterial Type Strains, Phase II (KMG-II): from individual species to whole genera.</title>
        <authorList>
            <person name="Goeker M."/>
        </authorList>
    </citation>
    <scope>NUCLEOTIDE SEQUENCE [LARGE SCALE GENOMIC DNA]</scope>
    <source>
        <strain evidence="3 4">DSM 19839</strain>
    </source>
</reference>
<sequence length="277" mass="32674">MIRKTILLLTLTMGIFSNIFGQKKSVNKYQPDWTFYFSNVDNNLSSISTDLNLNSIAPIENQENVIYVSIKMLNPKENGLSDNEEAEKLWKIEDDIIDNLKAEKLNYTYVGRLTSNGLRDLYFYSDNGNFEKAVVDVMRNYPEYKFAFGIDEDKTWNGYFNFLYPNPSQLQIIQNRRVVEQLEKKGDNLTKEREVVHWVYFNNKEDLEKFEKFAISNNYKINLKKKAEPSINYKYVISISRIDKIGYNEIDEHTLKLFEKARMLNGDYDGWETSEEQ</sequence>
<evidence type="ECO:0000259" key="2">
    <source>
        <dbReference type="Pfam" id="PF06877"/>
    </source>
</evidence>
<dbReference type="OrthoDB" id="7839302at2"/>
<dbReference type="AlphaFoldDB" id="A0A495NXE3"/>
<dbReference type="InterPro" id="IPR016097">
    <property type="entry name" value="DUF695"/>
</dbReference>
<proteinExistence type="predicted"/>
<dbReference type="Pfam" id="PF06877">
    <property type="entry name" value="RraB"/>
    <property type="match status" value="1"/>
</dbReference>
<feature type="domain" description="DUF695" evidence="1">
    <location>
        <begin position="32"/>
        <end position="164"/>
    </location>
</feature>
<dbReference type="Pfam" id="PF05117">
    <property type="entry name" value="DUF695"/>
    <property type="match status" value="1"/>
</dbReference>
<evidence type="ECO:0000313" key="3">
    <source>
        <dbReference type="EMBL" id="RKS42537.1"/>
    </source>
</evidence>
<accession>A0A495NXE3</accession>
<dbReference type="Gene3D" id="3.30.70.970">
    <property type="entry name" value="RraB-like"/>
    <property type="match status" value="1"/>
</dbReference>
<protein>
    <submittedName>
        <fullName evidence="3">Uncharacterized protein (TIGR01619 family)</fullName>
    </submittedName>
</protein>
<feature type="domain" description="Regulator of ribonuclease activity B" evidence="2">
    <location>
        <begin position="173"/>
        <end position="273"/>
    </location>
</feature>
<dbReference type="SUPFAM" id="SSF89946">
    <property type="entry name" value="Hypothetical protein VC0424"/>
    <property type="match status" value="1"/>
</dbReference>
<dbReference type="InterPro" id="IPR036701">
    <property type="entry name" value="RraB-like_sf"/>
</dbReference>
<evidence type="ECO:0000313" key="4">
    <source>
        <dbReference type="Proteomes" id="UP000276282"/>
    </source>
</evidence>
<organism evidence="3 4">
    <name type="scientific">Gillisia mitskevichiae</name>
    <dbReference type="NCBI Taxonomy" id="270921"/>
    <lineage>
        <taxon>Bacteria</taxon>
        <taxon>Pseudomonadati</taxon>
        <taxon>Bacteroidota</taxon>
        <taxon>Flavobacteriia</taxon>
        <taxon>Flavobacteriales</taxon>
        <taxon>Flavobacteriaceae</taxon>
        <taxon>Gillisia</taxon>
    </lineage>
</organism>
<dbReference type="EMBL" id="RBLG01000008">
    <property type="protein sequence ID" value="RKS42537.1"/>
    <property type="molecule type" value="Genomic_DNA"/>
</dbReference>
<name>A0A495NXE3_9FLAO</name>
<keyword evidence="4" id="KW-1185">Reference proteome</keyword>
<comment type="caution">
    <text evidence="3">The sequence shown here is derived from an EMBL/GenBank/DDBJ whole genome shotgun (WGS) entry which is preliminary data.</text>
</comment>
<evidence type="ECO:0000259" key="1">
    <source>
        <dbReference type="Pfam" id="PF05117"/>
    </source>
</evidence>